<proteinExistence type="inferred from homology"/>
<dbReference type="PANTHER" id="PTHR43000">
    <property type="entry name" value="DTDP-D-GLUCOSE 4,6-DEHYDRATASE-RELATED"/>
    <property type="match status" value="1"/>
</dbReference>
<feature type="domain" description="NAD-dependent epimerase/dehydratase" evidence="2">
    <location>
        <begin position="5"/>
        <end position="221"/>
    </location>
</feature>
<accession>A0ABW2PYX7</accession>
<gene>
    <name evidence="3" type="ORF">ACFQRG_15560</name>
</gene>
<comment type="similarity">
    <text evidence="1">Belongs to the NAD(P)-dependent epimerase/dehydratase family.</text>
</comment>
<dbReference type="InterPro" id="IPR036291">
    <property type="entry name" value="NAD(P)-bd_dom_sf"/>
</dbReference>
<organism evidence="3 4">
    <name type="scientific">Scopulibacillus cellulosilyticus</name>
    <dbReference type="NCBI Taxonomy" id="2665665"/>
    <lineage>
        <taxon>Bacteria</taxon>
        <taxon>Bacillati</taxon>
        <taxon>Bacillota</taxon>
        <taxon>Bacilli</taxon>
        <taxon>Bacillales</taxon>
        <taxon>Sporolactobacillaceae</taxon>
        <taxon>Scopulibacillus</taxon>
    </lineage>
</organism>
<evidence type="ECO:0000256" key="1">
    <source>
        <dbReference type="ARBA" id="ARBA00007637"/>
    </source>
</evidence>
<sequence length="294" mass="32888">MNKKILITGAEGFTGVHACHWFKQQGYTVYPLGRQPKNQKTIQCDLLLAKRVEELVGTIQPDYILHLAGRNDAKSSWGQPVNYIETNVIASLNILEAVRQHIPEAKVLMIGSALEKSTEDLPLHPYGLSKTIQALMVKAWAAMYNVKVMLAKPTNLIGPGPSNGICALLAKEITSSLEVDQPIECHVNNIQARRDFIDVRDAVRAYEMILTKGDVGKEYQISSGQSRSLKEVIEGYQELTKKPIHVIFDKCEEESPIHMDMTDINALGWEADIDFMKSLDDILTYHISVKRGES</sequence>
<dbReference type="InterPro" id="IPR001509">
    <property type="entry name" value="Epimerase_deHydtase"/>
</dbReference>
<evidence type="ECO:0000313" key="3">
    <source>
        <dbReference type="EMBL" id="MFC7394374.1"/>
    </source>
</evidence>
<dbReference type="RefSeq" id="WP_380967670.1">
    <property type="nucleotide sequence ID" value="NZ_JBHTCO010000020.1"/>
</dbReference>
<reference evidence="4" key="1">
    <citation type="journal article" date="2019" name="Int. J. Syst. Evol. Microbiol.">
        <title>The Global Catalogue of Microorganisms (GCM) 10K type strain sequencing project: providing services to taxonomists for standard genome sequencing and annotation.</title>
        <authorList>
            <consortium name="The Broad Institute Genomics Platform"/>
            <consortium name="The Broad Institute Genome Sequencing Center for Infectious Disease"/>
            <person name="Wu L."/>
            <person name="Ma J."/>
        </authorList>
    </citation>
    <scope>NUCLEOTIDE SEQUENCE [LARGE SCALE GENOMIC DNA]</scope>
    <source>
        <strain evidence="4">CGMCC 1.16305</strain>
    </source>
</reference>
<comment type="caution">
    <text evidence="3">The sequence shown here is derived from an EMBL/GenBank/DDBJ whole genome shotgun (WGS) entry which is preliminary data.</text>
</comment>
<evidence type="ECO:0000313" key="4">
    <source>
        <dbReference type="Proteomes" id="UP001596505"/>
    </source>
</evidence>
<protein>
    <submittedName>
        <fullName evidence="3">NAD-dependent epimerase/dehydratase family protein</fullName>
    </submittedName>
</protein>
<evidence type="ECO:0000259" key="2">
    <source>
        <dbReference type="Pfam" id="PF01370"/>
    </source>
</evidence>
<dbReference type="Proteomes" id="UP001596505">
    <property type="component" value="Unassembled WGS sequence"/>
</dbReference>
<dbReference type="EMBL" id="JBHTCO010000020">
    <property type="protein sequence ID" value="MFC7394374.1"/>
    <property type="molecule type" value="Genomic_DNA"/>
</dbReference>
<keyword evidence="4" id="KW-1185">Reference proteome</keyword>
<dbReference type="Gene3D" id="3.90.25.10">
    <property type="entry name" value="UDP-galactose 4-epimerase, domain 1"/>
    <property type="match status" value="1"/>
</dbReference>
<name>A0ABW2PYX7_9BACL</name>
<dbReference type="SUPFAM" id="SSF51735">
    <property type="entry name" value="NAD(P)-binding Rossmann-fold domains"/>
    <property type="match status" value="1"/>
</dbReference>
<dbReference type="Gene3D" id="3.40.50.720">
    <property type="entry name" value="NAD(P)-binding Rossmann-like Domain"/>
    <property type="match status" value="1"/>
</dbReference>
<dbReference type="Pfam" id="PF01370">
    <property type="entry name" value="Epimerase"/>
    <property type="match status" value="1"/>
</dbReference>